<dbReference type="EMBL" id="JAAZON010000645">
    <property type="protein sequence ID" value="NMC64313.1"/>
    <property type="molecule type" value="Genomic_DNA"/>
</dbReference>
<organism evidence="1 2">
    <name type="scientific">SAR324 cluster bacterium</name>
    <dbReference type="NCBI Taxonomy" id="2024889"/>
    <lineage>
        <taxon>Bacteria</taxon>
        <taxon>Deltaproteobacteria</taxon>
        <taxon>SAR324 cluster</taxon>
    </lineage>
</organism>
<evidence type="ECO:0000313" key="2">
    <source>
        <dbReference type="Proteomes" id="UP000524246"/>
    </source>
</evidence>
<dbReference type="Gene3D" id="3.40.50.1100">
    <property type="match status" value="2"/>
</dbReference>
<dbReference type="Proteomes" id="UP000524246">
    <property type="component" value="Unassembled WGS sequence"/>
</dbReference>
<dbReference type="AlphaFoldDB" id="A0A7X9FU23"/>
<accession>A0A7X9FU23</accession>
<gene>
    <name evidence="1" type="ORF">GYA55_14205</name>
</gene>
<dbReference type="SUPFAM" id="SSF53686">
    <property type="entry name" value="Tryptophan synthase beta subunit-like PLP-dependent enzymes"/>
    <property type="match status" value="1"/>
</dbReference>
<evidence type="ECO:0000313" key="1">
    <source>
        <dbReference type="EMBL" id="NMC64313.1"/>
    </source>
</evidence>
<proteinExistence type="predicted"/>
<dbReference type="InterPro" id="IPR036052">
    <property type="entry name" value="TrpB-like_PALP_sf"/>
</dbReference>
<comment type="caution">
    <text evidence="1">The sequence shown here is derived from an EMBL/GenBank/DDBJ whole genome shotgun (WGS) entry which is preliminary data.</text>
</comment>
<reference evidence="1 2" key="1">
    <citation type="journal article" date="2020" name="Biotechnol. Biofuels">
        <title>New insights from the biogas microbiome by comprehensive genome-resolved metagenomics of nearly 1600 species originating from multiple anaerobic digesters.</title>
        <authorList>
            <person name="Campanaro S."/>
            <person name="Treu L."/>
            <person name="Rodriguez-R L.M."/>
            <person name="Kovalovszki A."/>
            <person name="Ziels R.M."/>
            <person name="Maus I."/>
            <person name="Zhu X."/>
            <person name="Kougias P.G."/>
            <person name="Basile A."/>
            <person name="Luo G."/>
            <person name="Schluter A."/>
            <person name="Konstantinidis K.T."/>
            <person name="Angelidaki I."/>
        </authorList>
    </citation>
    <scope>NUCLEOTIDE SEQUENCE [LARGE SCALE GENOMIC DNA]</scope>
    <source>
        <strain evidence="1">AS27yjCOA_65</strain>
    </source>
</reference>
<name>A0A7X9FU23_9DELT</name>
<sequence>MLKYSYTTNLSICFGDFGGNDCVNDFDFNRKNPDTSKIEKIIISDEFEKEFRNILSTILPEGISVKTHGMKGGQTLYVVPAKAKVYNLAAQLTFAKLVGEKKVFVGTYLKNIALLAAQACKAHDLSLIVKLSRVLCSDADLVKDLKALGAEVDDTTCIQYFDLPYAYSEEPFVSKPEFHVAPIEANYGLYPKPAITGLFAGIFGMDVLAQLGKTPECCVVPITTGTEAIGTFKALLNTTCKLATAEELIAQEFHLIDTGTYTLSTRSSNKEQDNTTLCPELVSWWRTAKVMRLGCDRIYPVDTSLLNSFNLSLLTARAAALAIEATHCKEILVLEVK</sequence>
<protein>
    <submittedName>
        <fullName evidence="1">Uncharacterized protein</fullName>
    </submittedName>
</protein>